<evidence type="ECO:0000256" key="5">
    <source>
        <dbReference type="ARBA" id="ARBA00022679"/>
    </source>
</evidence>
<dbReference type="InterPro" id="IPR031481">
    <property type="entry name" value="Glyco_tran_10_N"/>
</dbReference>
<dbReference type="AlphaFoldDB" id="A0AAD9K127"/>
<evidence type="ECO:0000313" key="15">
    <source>
        <dbReference type="EMBL" id="KAK2162782.1"/>
    </source>
</evidence>
<evidence type="ECO:0000256" key="9">
    <source>
        <dbReference type="ARBA" id="ARBA00023034"/>
    </source>
</evidence>
<dbReference type="EC" id="2.4.1.-" evidence="12"/>
<dbReference type="FunFam" id="3.40.50.11660:FF:000004">
    <property type="entry name" value="Glycoprotein 3-alpha-L-fucosyltransferase A"/>
    <property type="match status" value="1"/>
</dbReference>
<keyword evidence="8 12" id="KW-1133">Transmembrane helix</keyword>
<dbReference type="Gene3D" id="3.40.50.11660">
    <property type="entry name" value="Glycosyl transferase family 10, C-terminal domain"/>
    <property type="match status" value="1"/>
</dbReference>
<dbReference type="Proteomes" id="UP001208570">
    <property type="component" value="Unassembled WGS sequence"/>
</dbReference>
<evidence type="ECO:0000256" key="10">
    <source>
        <dbReference type="ARBA" id="ARBA00023136"/>
    </source>
</evidence>
<proteinExistence type="inferred from homology"/>
<dbReference type="InterPro" id="IPR001503">
    <property type="entry name" value="Glyco_trans_10"/>
</dbReference>
<dbReference type="GO" id="GO:0032580">
    <property type="term" value="C:Golgi cisterna membrane"/>
    <property type="evidence" value="ECO:0007669"/>
    <property type="project" value="UniProtKB-SubCell"/>
</dbReference>
<evidence type="ECO:0000313" key="16">
    <source>
        <dbReference type="Proteomes" id="UP001208570"/>
    </source>
</evidence>
<keyword evidence="5 12" id="KW-0808">Transferase</keyword>
<evidence type="ECO:0000256" key="8">
    <source>
        <dbReference type="ARBA" id="ARBA00022989"/>
    </source>
</evidence>
<comment type="pathway">
    <text evidence="2">Protein modification; protein glycosylation.</text>
</comment>
<evidence type="ECO:0000259" key="13">
    <source>
        <dbReference type="Pfam" id="PF00852"/>
    </source>
</evidence>
<keyword evidence="9 12" id="KW-0333">Golgi apparatus</keyword>
<evidence type="ECO:0000256" key="4">
    <source>
        <dbReference type="ARBA" id="ARBA00022676"/>
    </source>
</evidence>
<evidence type="ECO:0000259" key="14">
    <source>
        <dbReference type="Pfam" id="PF17039"/>
    </source>
</evidence>
<keyword evidence="6 12" id="KW-0812">Transmembrane</keyword>
<evidence type="ECO:0000256" key="1">
    <source>
        <dbReference type="ARBA" id="ARBA00004323"/>
    </source>
</evidence>
<dbReference type="PANTHER" id="PTHR48438:SF1">
    <property type="entry name" value="ALPHA-(1,3)-FUCOSYLTRANSFERASE C-RELATED"/>
    <property type="match status" value="1"/>
</dbReference>
<dbReference type="EMBL" id="JAODUP010000091">
    <property type="protein sequence ID" value="KAK2162782.1"/>
    <property type="molecule type" value="Genomic_DNA"/>
</dbReference>
<feature type="domain" description="Fucosyltransferase N-terminal" evidence="14">
    <location>
        <begin position="110"/>
        <end position="213"/>
    </location>
</feature>
<evidence type="ECO:0000256" key="3">
    <source>
        <dbReference type="ARBA" id="ARBA00008919"/>
    </source>
</evidence>
<feature type="domain" description="Fucosyltransferase C-terminal" evidence="13">
    <location>
        <begin position="236"/>
        <end position="400"/>
    </location>
</feature>
<name>A0AAD9K127_9ANNE</name>
<keyword evidence="10 12" id="KW-0472">Membrane</keyword>
<keyword evidence="4 12" id="KW-0328">Glycosyltransferase</keyword>
<dbReference type="Pfam" id="PF17039">
    <property type="entry name" value="Glyco_tran_10_N"/>
    <property type="match status" value="1"/>
</dbReference>
<feature type="transmembrane region" description="Helical" evidence="12">
    <location>
        <begin position="7"/>
        <end position="26"/>
    </location>
</feature>
<keyword evidence="11" id="KW-0325">Glycoprotein</keyword>
<evidence type="ECO:0000256" key="2">
    <source>
        <dbReference type="ARBA" id="ARBA00004922"/>
    </source>
</evidence>
<dbReference type="PANTHER" id="PTHR48438">
    <property type="entry name" value="ALPHA-(1,3)-FUCOSYLTRANSFERASE C-RELATED"/>
    <property type="match status" value="1"/>
</dbReference>
<comment type="caution">
    <text evidence="15">The sequence shown here is derived from an EMBL/GenBank/DDBJ whole genome shotgun (WGS) entry which is preliminary data.</text>
</comment>
<evidence type="ECO:0000256" key="7">
    <source>
        <dbReference type="ARBA" id="ARBA00022968"/>
    </source>
</evidence>
<sequence>MSRVAVRILWFAVFLLGSTLVLWGLLQDQVPQTYDTPAGGPQLVGTSRGHFPYVGTTSTPYFRPVPGGSSPKLRPPKSSRIWPTLHEREDRILTQLNLIPTNPKHKDQTEQKLILLYNGLPDGTLHGSARFRADGCPVDNCFVSNDRDVMDKADAVVFEGGMFDNVHQPRPPGQIWILFLLESPENVADFTSHRDVYNWTATYRLDSTINTPYERFIPYANASDVQLPPPRRNYAKGKTKKVAWFVSNCYSVNKRGAYATELAKYIAVDVYGACGNMTCLRDDRKRCYQMLTDTYKFYLAFENSNCRDYITEKFYWNALYNDIVPVVMGAHPDDYAAVAPPGSYIHVDDFESPRHLAEYLHKLDNNDTLYNEYFRWKGSGEFINTKYWCRLCSLVHEAASDRAPLAMWYGNMGRWWNGPGICVHPRTNDRWATWRNQTSFGDVFAAPNTLNVLHRVIH</sequence>
<keyword evidence="7" id="KW-0735">Signal-anchor</keyword>
<evidence type="ECO:0000256" key="12">
    <source>
        <dbReference type="RuleBase" id="RU003832"/>
    </source>
</evidence>
<reference evidence="15" key="1">
    <citation type="journal article" date="2023" name="Mol. Biol. Evol.">
        <title>Third-Generation Sequencing Reveals the Adaptive Role of the Epigenome in Three Deep-Sea Polychaetes.</title>
        <authorList>
            <person name="Perez M."/>
            <person name="Aroh O."/>
            <person name="Sun Y."/>
            <person name="Lan Y."/>
            <person name="Juniper S.K."/>
            <person name="Young C.R."/>
            <person name="Angers B."/>
            <person name="Qian P.Y."/>
        </authorList>
    </citation>
    <scope>NUCLEOTIDE SEQUENCE</scope>
    <source>
        <strain evidence="15">P08H-3</strain>
    </source>
</reference>
<dbReference type="InterPro" id="IPR038577">
    <property type="entry name" value="GT10-like_C_sf"/>
</dbReference>
<comment type="similarity">
    <text evidence="3 12">Belongs to the glycosyltransferase 10 family.</text>
</comment>
<organism evidence="15 16">
    <name type="scientific">Paralvinella palmiformis</name>
    <dbReference type="NCBI Taxonomy" id="53620"/>
    <lineage>
        <taxon>Eukaryota</taxon>
        <taxon>Metazoa</taxon>
        <taxon>Spiralia</taxon>
        <taxon>Lophotrochozoa</taxon>
        <taxon>Annelida</taxon>
        <taxon>Polychaeta</taxon>
        <taxon>Sedentaria</taxon>
        <taxon>Canalipalpata</taxon>
        <taxon>Terebellida</taxon>
        <taxon>Terebelliformia</taxon>
        <taxon>Alvinellidae</taxon>
        <taxon>Paralvinella</taxon>
    </lineage>
</organism>
<comment type="subcellular location">
    <subcellularLocation>
        <location evidence="1">Golgi apparatus membrane</location>
        <topology evidence="1">Single-pass type II membrane protein</topology>
    </subcellularLocation>
    <subcellularLocation>
        <location evidence="12">Golgi apparatus</location>
        <location evidence="12">Golgi stack membrane</location>
        <topology evidence="12">Single-pass type II membrane protein</topology>
    </subcellularLocation>
</comment>
<dbReference type="GO" id="GO:0008417">
    <property type="term" value="F:fucosyltransferase activity"/>
    <property type="evidence" value="ECO:0007669"/>
    <property type="project" value="InterPro"/>
</dbReference>
<evidence type="ECO:0000256" key="6">
    <source>
        <dbReference type="ARBA" id="ARBA00022692"/>
    </source>
</evidence>
<dbReference type="Pfam" id="PF00852">
    <property type="entry name" value="Glyco_transf_10"/>
    <property type="match status" value="1"/>
</dbReference>
<accession>A0AAD9K127</accession>
<dbReference type="GO" id="GO:0000139">
    <property type="term" value="C:Golgi membrane"/>
    <property type="evidence" value="ECO:0007669"/>
    <property type="project" value="UniProtKB-SubCell"/>
</dbReference>
<dbReference type="SUPFAM" id="SSF53756">
    <property type="entry name" value="UDP-Glycosyltransferase/glycogen phosphorylase"/>
    <property type="match status" value="1"/>
</dbReference>
<keyword evidence="16" id="KW-1185">Reference proteome</keyword>
<gene>
    <name evidence="15" type="ORF">LSH36_91g00008</name>
</gene>
<dbReference type="InterPro" id="IPR055270">
    <property type="entry name" value="Glyco_tran_10_C"/>
</dbReference>
<evidence type="ECO:0000256" key="11">
    <source>
        <dbReference type="ARBA" id="ARBA00023180"/>
    </source>
</evidence>
<protein>
    <recommendedName>
        <fullName evidence="12">Fucosyltransferase</fullName>
        <ecNumber evidence="12">2.4.1.-</ecNumber>
    </recommendedName>
</protein>